<accession>A0A9P4NNG0</accession>
<evidence type="ECO:0000313" key="1">
    <source>
        <dbReference type="EMBL" id="KAF2428069.1"/>
    </source>
</evidence>
<keyword evidence="2" id="KW-1185">Reference proteome</keyword>
<gene>
    <name evidence="1" type="ORF">EJ08DRAFT_662601</name>
</gene>
<name>A0A9P4NNG0_9PEZI</name>
<comment type="caution">
    <text evidence="1">The sequence shown here is derived from an EMBL/GenBank/DDBJ whole genome shotgun (WGS) entry which is preliminary data.</text>
</comment>
<sequence length="106" mass="12481">MPNGKTYGKYTVVGHHYNCRNRFHVVDHSEQYRYTGKTEEIREKRRLVSGGRSLRQSHRHTENENVAHRADERNLLQLAKGARQEEIILKEVGEAVEKRLGRWTRG</sequence>
<dbReference type="EMBL" id="MU007056">
    <property type="protein sequence ID" value="KAF2428069.1"/>
    <property type="molecule type" value="Genomic_DNA"/>
</dbReference>
<proteinExistence type="predicted"/>
<reference evidence="1" key="1">
    <citation type="journal article" date="2020" name="Stud. Mycol.">
        <title>101 Dothideomycetes genomes: a test case for predicting lifestyles and emergence of pathogens.</title>
        <authorList>
            <person name="Haridas S."/>
            <person name="Albert R."/>
            <person name="Binder M."/>
            <person name="Bloem J."/>
            <person name="Labutti K."/>
            <person name="Salamov A."/>
            <person name="Andreopoulos B."/>
            <person name="Baker S."/>
            <person name="Barry K."/>
            <person name="Bills G."/>
            <person name="Bluhm B."/>
            <person name="Cannon C."/>
            <person name="Castanera R."/>
            <person name="Culley D."/>
            <person name="Daum C."/>
            <person name="Ezra D."/>
            <person name="Gonzalez J."/>
            <person name="Henrissat B."/>
            <person name="Kuo A."/>
            <person name="Liang C."/>
            <person name="Lipzen A."/>
            <person name="Lutzoni F."/>
            <person name="Magnuson J."/>
            <person name="Mondo S."/>
            <person name="Nolan M."/>
            <person name="Ohm R."/>
            <person name="Pangilinan J."/>
            <person name="Park H.-J."/>
            <person name="Ramirez L."/>
            <person name="Alfaro M."/>
            <person name="Sun H."/>
            <person name="Tritt A."/>
            <person name="Yoshinaga Y."/>
            <person name="Zwiers L.-H."/>
            <person name="Turgeon B."/>
            <person name="Goodwin S."/>
            <person name="Spatafora J."/>
            <person name="Crous P."/>
            <person name="Grigoriev I."/>
        </authorList>
    </citation>
    <scope>NUCLEOTIDE SEQUENCE</scope>
    <source>
        <strain evidence="1">CBS 130266</strain>
    </source>
</reference>
<dbReference type="AlphaFoldDB" id="A0A9P4NNG0"/>
<protein>
    <submittedName>
        <fullName evidence="1">Uncharacterized protein</fullName>
    </submittedName>
</protein>
<organism evidence="1 2">
    <name type="scientific">Tothia fuscella</name>
    <dbReference type="NCBI Taxonomy" id="1048955"/>
    <lineage>
        <taxon>Eukaryota</taxon>
        <taxon>Fungi</taxon>
        <taxon>Dikarya</taxon>
        <taxon>Ascomycota</taxon>
        <taxon>Pezizomycotina</taxon>
        <taxon>Dothideomycetes</taxon>
        <taxon>Pleosporomycetidae</taxon>
        <taxon>Venturiales</taxon>
        <taxon>Cylindrosympodiaceae</taxon>
        <taxon>Tothia</taxon>
    </lineage>
</organism>
<evidence type="ECO:0000313" key="2">
    <source>
        <dbReference type="Proteomes" id="UP000800235"/>
    </source>
</evidence>
<dbReference type="Proteomes" id="UP000800235">
    <property type="component" value="Unassembled WGS sequence"/>
</dbReference>